<accession>A0AAN7W0L7</accession>
<dbReference type="Proteomes" id="UP001310594">
    <property type="component" value="Unassembled WGS sequence"/>
</dbReference>
<proteinExistence type="predicted"/>
<dbReference type="EMBL" id="JAVRQU010000024">
    <property type="protein sequence ID" value="KAK5690554.1"/>
    <property type="molecule type" value="Genomic_DNA"/>
</dbReference>
<protein>
    <submittedName>
        <fullName evidence="2">Uncharacterized protein</fullName>
    </submittedName>
</protein>
<evidence type="ECO:0000256" key="1">
    <source>
        <dbReference type="SAM" id="MobiDB-lite"/>
    </source>
</evidence>
<feature type="compositionally biased region" description="Basic and acidic residues" evidence="1">
    <location>
        <begin position="116"/>
        <end position="126"/>
    </location>
</feature>
<gene>
    <name evidence="2" type="ORF">LTR97_012107</name>
</gene>
<feature type="compositionally biased region" description="Basic and acidic residues" evidence="1">
    <location>
        <begin position="139"/>
        <end position="161"/>
    </location>
</feature>
<evidence type="ECO:0000313" key="2">
    <source>
        <dbReference type="EMBL" id="KAK5690554.1"/>
    </source>
</evidence>
<comment type="caution">
    <text evidence="2">The sequence shown here is derived from an EMBL/GenBank/DDBJ whole genome shotgun (WGS) entry which is preliminary data.</text>
</comment>
<organism evidence="2 3">
    <name type="scientific">Elasticomyces elasticus</name>
    <dbReference type="NCBI Taxonomy" id="574655"/>
    <lineage>
        <taxon>Eukaryota</taxon>
        <taxon>Fungi</taxon>
        <taxon>Dikarya</taxon>
        <taxon>Ascomycota</taxon>
        <taxon>Pezizomycotina</taxon>
        <taxon>Dothideomycetes</taxon>
        <taxon>Dothideomycetidae</taxon>
        <taxon>Mycosphaerellales</taxon>
        <taxon>Teratosphaeriaceae</taxon>
        <taxon>Elasticomyces</taxon>
    </lineage>
</organism>
<name>A0AAN7W0L7_9PEZI</name>
<feature type="compositionally biased region" description="Acidic residues" evidence="1">
    <location>
        <begin position="167"/>
        <end position="184"/>
    </location>
</feature>
<dbReference type="AlphaFoldDB" id="A0AAN7W0L7"/>
<reference evidence="2" key="1">
    <citation type="submission" date="2023-08" db="EMBL/GenBank/DDBJ databases">
        <title>Black Yeasts Isolated from many extreme environments.</title>
        <authorList>
            <person name="Coleine C."/>
            <person name="Stajich J.E."/>
            <person name="Selbmann L."/>
        </authorList>
    </citation>
    <scope>NUCLEOTIDE SEQUENCE</scope>
    <source>
        <strain evidence="2">CCFEE 5810</strain>
    </source>
</reference>
<sequence>MKKTAVVTPLPGYTPCLVAAAGTNENRGRPGKTLVAKADGIKKFWSPLYHICWAVEIGPPSSDRGPASAGVDTNAIYSERGEPVCSPQITDKKPKRLRQESKLPVIDEETPAVTHQKAEEKASQKERKSKMKALLKAGGEPEMKNDSDRKLWERMKAKEEPVGNGDKEEEEKEEFMGFGDDDSGFAEYDFNCPDDGVFEPEKLTDDLQAQTQSIASELDDGVMRPFGERRDHDR</sequence>
<feature type="region of interest" description="Disordered" evidence="1">
    <location>
        <begin position="78"/>
        <end position="234"/>
    </location>
</feature>
<evidence type="ECO:0000313" key="3">
    <source>
        <dbReference type="Proteomes" id="UP001310594"/>
    </source>
</evidence>